<dbReference type="PIRSF" id="PIRSF000185">
    <property type="entry name" value="Glu_DH"/>
    <property type="match status" value="1"/>
</dbReference>
<sequence>MATRIARRVVQELARQSRRARATHPLGSRGCARRVVGGGPGGPGTLARELSTAASVGDPSFLESVDIYYDRAAAISSISPDVLAQIKACNNVLKVQFPLKMSNGTVEVIEAFRAEHSHHRLPVKGGLRMAPTVDVDETMALAALMTFKCAVVDVPFGGGKGGIKIAPDYGTGMQEMAWIKDMYTVLVPDDLNAVAVVTGKPLDEGGIEGRTEATGMGVFFCLREFMNNEELMSKINLKPGVKGKTFIVQGFGNVGYHTIECVRAAGGRIVGVAEHDGAVFDDSGIGIDAAALKVYQQQKGTILGFPGLKTVKDSASVLEYPCDVLVPAALEGQIHSGNAGRIKAKILVEAANGPVTPPAEAILEANGVVLLPDLLLNAGGVTVSYFEWLKNLNHVRFGRMSRRMEEKGKTLLLDRLEQELGGGVKFSDITRREFVKGATELDFVWSGLEETMVTSWDRVLKLSKAKGCSFRTAGFLIAIESIGSHYNLSGIYP</sequence>
<evidence type="ECO:0000256" key="9">
    <source>
        <dbReference type="PIRSR" id="PIRSR000185-2"/>
    </source>
</evidence>
<dbReference type="SMART" id="SM00839">
    <property type="entry name" value="ELFV_dehydrog"/>
    <property type="match status" value="1"/>
</dbReference>
<evidence type="ECO:0000256" key="6">
    <source>
        <dbReference type="ARBA" id="ARBA00048577"/>
    </source>
</evidence>
<dbReference type="Pfam" id="PF00208">
    <property type="entry name" value="ELFV_dehydrog"/>
    <property type="match status" value="1"/>
</dbReference>
<comment type="subcellular location">
    <subcellularLocation>
        <location evidence="1">Mitochondrion</location>
    </subcellularLocation>
</comment>
<evidence type="ECO:0000313" key="14">
    <source>
        <dbReference type="Proteomes" id="UP000265515"/>
    </source>
</evidence>
<keyword evidence="9" id="KW-0547">Nucleotide-binding</keyword>
<dbReference type="Proteomes" id="UP000265515">
    <property type="component" value="Unassembled WGS sequence"/>
</dbReference>
<feature type="binding site" evidence="9">
    <location>
        <position position="214"/>
    </location>
    <ligand>
        <name>NAD(+)</name>
        <dbReference type="ChEBI" id="CHEBI:57540"/>
    </ligand>
</feature>
<proteinExistence type="inferred from homology"/>
<comment type="catalytic activity">
    <reaction evidence="5">
        <text>L-glutamate + NAD(+) + H2O = 2-oxoglutarate + NH4(+) + NADH + H(+)</text>
        <dbReference type="Rhea" id="RHEA:15133"/>
        <dbReference type="ChEBI" id="CHEBI:15377"/>
        <dbReference type="ChEBI" id="CHEBI:15378"/>
        <dbReference type="ChEBI" id="CHEBI:16810"/>
        <dbReference type="ChEBI" id="CHEBI:28938"/>
        <dbReference type="ChEBI" id="CHEBI:29985"/>
        <dbReference type="ChEBI" id="CHEBI:57540"/>
        <dbReference type="ChEBI" id="CHEBI:57945"/>
        <dbReference type="EC" id="1.4.1.3"/>
    </reaction>
</comment>
<evidence type="ECO:0000256" key="10">
    <source>
        <dbReference type="PIRSR" id="PIRSR000185-3"/>
    </source>
</evidence>
<dbReference type="InterPro" id="IPR036291">
    <property type="entry name" value="NAD(P)-bd_dom_sf"/>
</dbReference>
<accession>A0A388LIJ7</accession>
<comment type="similarity">
    <text evidence="2 7 11">Belongs to the Glu/Leu/Phe/Val dehydrogenases family.</text>
</comment>
<evidence type="ECO:0000256" key="2">
    <source>
        <dbReference type="ARBA" id="ARBA00006382"/>
    </source>
</evidence>
<name>A0A388LIJ7_CHABU</name>
<feature type="domain" description="Glutamate/phenylalanine/leucine/valine/L-tryptophan dehydrogenase C-terminal" evidence="12">
    <location>
        <begin position="207"/>
        <end position="490"/>
    </location>
</feature>
<dbReference type="EMBL" id="BFEA01000395">
    <property type="protein sequence ID" value="GBG82065.1"/>
    <property type="molecule type" value="Genomic_DNA"/>
</dbReference>
<evidence type="ECO:0000256" key="5">
    <source>
        <dbReference type="ARBA" id="ARBA00047867"/>
    </source>
</evidence>
<evidence type="ECO:0000256" key="7">
    <source>
        <dbReference type="PIRNR" id="PIRNR000185"/>
    </source>
</evidence>
<evidence type="ECO:0000256" key="8">
    <source>
        <dbReference type="PIRSR" id="PIRSR000185-1"/>
    </source>
</evidence>
<dbReference type="AlphaFoldDB" id="A0A388LIJ7"/>
<reference evidence="13 14" key="1">
    <citation type="journal article" date="2018" name="Cell">
        <title>The Chara Genome: Secondary Complexity and Implications for Plant Terrestrialization.</title>
        <authorList>
            <person name="Nishiyama T."/>
            <person name="Sakayama H."/>
            <person name="Vries J.D."/>
            <person name="Buschmann H."/>
            <person name="Saint-Marcoux D."/>
            <person name="Ullrich K.K."/>
            <person name="Haas F.B."/>
            <person name="Vanderstraeten L."/>
            <person name="Becker D."/>
            <person name="Lang D."/>
            <person name="Vosolsobe S."/>
            <person name="Rombauts S."/>
            <person name="Wilhelmsson P.K.I."/>
            <person name="Janitza P."/>
            <person name="Kern R."/>
            <person name="Heyl A."/>
            <person name="Rumpler F."/>
            <person name="Villalobos L.I.A.C."/>
            <person name="Clay J.M."/>
            <person name="Skokan R."/>
            <person name="Toyoda A."/>
            <person name="Suzuki Y."/>
            <person name="Kagoshima H."/>
            <person name="Schijlen E."/>
            <person name="Tajeshwar N."/>
            <person name="Catarino B."/>
            <person name="Hetherington A.J."/>
            <person name="Saltykova A."/>
            <person name="Bonnot C."/>
            <person name="Breuninger H."/>
            <person name="Symeonidi A."/>
            <person name="Radhakrishnan G.V."/>
            <person name="Van Nieuwerburgh F."/>
            <person name="Deforce D."/>
            <person name="Chang C."/>
            <person name="Karol K.G."/>
            <person name="Hedrich R."/>
            <person name="Ulvskov P."/>
            <person name="Glockner G."/>
            <person name="Delwiche C.F."/>
            <person name="Petrasek J."/>
            <person name="Van de Peer Y."/>
            <person name="Friml J."/>
            <person name="Beilby M."/>
            <person name="Dolan L."/>
            <person name="Kohara Y."/>
            <person name="Sugano S."/>
            <person name="Fujiyama A."/>
            <person name="Delaux P.-M."/>
            <person name="Quint M."/>
            <person name="TheiBen G."/>
            <person name="Hagemann M."/>
            <person name="Harholt J."/>
            <person name="Dunand C."/>
            <person name="Zachgo S."/>
            <person name="Langdale J."/>
            <person name="Maumus F."/>
            <person name="Straeten D.V.D."/>
            <person name="Gould S.B."/>
            <person name="Rensing S.A."/>
        </authorList>
    </citation>
    <scope>NUCLEOTIDE SEQUENCE [LARGE SCALE GENOMIC DNA]</scope>
    <source>
        <strain evidence="13 14">S276</strain>
    </source>
</reference>
<dbReference type="PANTHER" id="PTHR11606">
    <property type="entry name" value="GLUTAMATE DEHYDROGENASE"/>
    <property type="match status" value="1"/>
</dbReference>
<dbReference type="InterPro" id="IPR006095">
    <property type="entry name" value="Glu/Leu/Phe/Val/Trp_DH"/>
</dbReference>
<dbReference type="InterPro" id="IPR006097">
    <property type="entry name" value="Glu/Leu/Phe/Val/Trp_DH_dimer"/>
</dbReference>
<dbReference type="SUPFAM" id="SSF51735">
    <property type="entry name" value="NAD(P)-binding Rossmann-fold domains"/>
    <property type="match status" value="1"/>
</dbReference>
<dbReference type="GO" id="GO:0004352">
    <property type="term" value="F:glutamate dehydrogenase (NAD+) activity"/>
    <property type="evidence" value="ECO:0007669"/>
    <property type="project" value="TreeGrafter"/>
</dbReference>
<dbReference type="GO" id="GO:0006538">
    <property type="term" value="P:L-glutamate catabolic process"/>
    <property type="evidence" value="ECO:0007669"/>
    <property type="project" value="TreeGrafter"/>
</dbReference>
<dbReference type="OMA" id="WMTYKTA"/>
<evidence type="ECO:0000256" key="1">
    <source>
        <dbReference type="ARBA" id="ARBA00004173"/>
    </source>
</evidence>
<evidence type="ECO:0000256" key="4">
    <source>
        <dbReference type="ARBA" id="ARBA00023128"/>
    </source>
</evidence>
<feature type="binding site" evidence="9">
    <location>
        <position position="253"/>
    </location>
    <ligand>
        <name>NAD(+)</name>
        <dbReference type="ChEBI" id="CHEBI:57540"/>
    </ligand>
</feature>
<dbReference type="GO" id="GO:0000166">
    <property type="term" value="F:nucleotide binding"/>
    <property type="evidence" value="ECO:0007669"/>
    <property type="project" value="UniProtKB-KW"/>
</dbReference>
<evidence type="ECO:0000313" key="13">
    <source>
        <dbReference type="EMBL" id="GBG82065.1"/>
    </source>
</evidence>
<feature type="binding site" evidence="9">
    <location>
        <position position="148"/>
    </location>
    <ligand>
        <name>substrate</name>
    </ligand>
</feature>
<dbReference type="Gramene" id="GBG82065">
    <property type="protein sequence ID" value="GBG82065"/>
    <property type="gene ID" value="CBR_g34345"/>
</dbReference>
<dbReference type="InterPro" id="IPR014362">
    <property type="entry name" value="Glu_DH"/>
</dbReference>
<keyword evidence="4" id="KW-0496">Mitochondrion</keyword>
<dbReference type="SUPFAM" id="SSF53223">
    <property type="entry name" value="Aminoacid dehydrogenase-like, N-terminal domain"/>
    <property type="match status" value="1"/>
</dbReference>
<keyword evidence="9" id="KW-0520">NAD</keyword>
<dbReference type="Pfam" id="PF02812">
    <property type="entry name" value="ELFV_dehydrog_N"/>
    <property type="match status" value="1"/>
</dbReference>
<evidence type="ECO:0000259" key="12">
    <source>
        <dbReference type="SMART" id="SM00839"/>
    </source>
</evidence>
<dbReference type="STRING" id="69332.A0A388LIJ7"/>
<dbReference type="Gene3D" id="3.40.50.720">
    <property type="entry name" value="NAD(P)-binding Rossmann-like Domain"/>
    <property type="match status" value="1"/>
</dbReference>
<dbReference type="OrthoDB" id="6718861at2759"/>
<dbReference type="PRINTS" id="PR00082">
    <property type="entry name" value="GLFDHDRGNASE"/>
</dbReference>
<feature type="active site" description="Proton donor" evidence="8">
    <location>
        <position position="160"/>
    </location>
</feature>
<protein>
    <recommendedName>
        <fullName evidence="7">Glutamate dehydrogenase</fullName>
    </recommendedName>
</protein>
<feature type="binding site" evidence="9">
    <location>
        <position position="384"/>
    </location>
    <ligand>
        <name>substrate</name>
    </ligand>
</feature>
<dbReference type="CDD" id="cd01076">
    <property type="entry name" value="NAD_bind_1_Glu_DH"/>
    <property type="match status" value="1"/>
</dbReference>
<comment type="catalytic activity">
    <reaction evidence="6">
        <text>L-glutamate + NADP(+) + H2O = 2-oxoglutarate + NH4(+) + NADPH + H(+)</text>
        <dbReference type="Rhea" id="RHEA:11612"/>
        <dbReference type="ChEBI" id="CHEBI:15377"/>
        <dbReference type="ChEBI" id="CHEBI:15378"/>
        <dbReference type="ChEBI" id="CHEBI:16810"/>
        <dbReference type="ChEBI" id="CHEBI:28938"/>
        <dbReference type="ChEBI" id="CHEBI:29985"/>
        <dbReference type="ChEBI" id="CHEBI:57783"/>
        <dbReference type="ChEBI" id="CHEBI:58349"/>
        <dbReference type="EC" id="1.4.1.3"/>
    </reaction>
</comment>
<dbReference type="FunFam" id="3.40.50.720:FF:000100">
    <property type="entry name" value="Glutamate dehydrogenase 1, mitochondrial"/>
    <property type="match status" value="1"/>
</dbReference>
<comment type="caution">
    <text evidence="13">The sequence shown here is derived from an EMBL/GenBank/DDBJ whole genome shotgun (WGS) entry which is preliminary data.</text>
</comment>
<keyword evidence="3 7" id="KW-0560">Oxidoreductase</keyword>
<evidence type="ECO:0000256" key="3">
    <source>
        <dbReference type="ARBA" id="ARBA00023002"/>
    </source>
</evidence>
<keyword evidence="14" id="KW-1185">Reference proteome</keyword>
<gene>
    <name evidence="13" type="ORF">CBR_g34345</name>
</gene>
<feature type="binding site" evidence="9">
    <location>
        <position position="124"/>
    </location>
    <ligand>
        <name>substrate</name>
    </ligand>
</feature>
<organism evidence="13 14">
    <name type="scientific">Chara braunii</name>
    <name type="common">Braun's stonewort</name>
    <dbReference type="NCBI Taxonomy" id="69332"/>
    <lineage>
        <taxon>Eukaryota</taxon>
        <taxon>Viridiplantae</taxon>
        <taxon>Streptophyta</taxon>
        <taxon>Charophyceae</taxon>
        <taxon>Charales</taxon>
        <taxon>Characeae</taxon>
        <taxon>Chara</taxon>
    </lineage>
</organism>
<dbReference type="PANTHER" id="PTHR11606:SF13">
    <property type="entry name" value="GLUTAMATE DEHYDROGENASE 1, MITOCHONDRIAL"/>
    <property type="match status" value="1"/>
</dbReference>
<dbReference type="GO" id="GO:0005739">
    <property type="term" value="C:mitochondrion"/>
    <property type="evidence" value="ECO:0007669"/>
    <property type="project" value="UniProtKB-SubCell"/>
</dbReference>
<dbReference type="InterPro" id="IPR033922">
    <property type="entry name" value="NAD_bind_Glu_DH"/>
</dbReference>
<feature type="site" description="Important for catalysis" evidence="10">
    <location>
        <position position="168"/>
    </location>
</feature>
<dbReference type="InterPro" id="IPR006096">
    <property type="entry name" value="Glu/Leu/Phe/Val/Trp_DH_C"/>
</dbReference>
<dbReference type="Gene3D" id="3.40.50.10860">
    <property type="entry name" value="Leucine Dehydrogenase, chain A, domain 1"/>
    <property type="match status" value="2"/>
</dbReference>
<dbReference type="InterPro" id="IPR046346">
    <property type="entry name" value="Aminoacid_DH-like_N_sf"/>
</dbReference>
<evidence type="ECO:0000256" key="11">
    <source>
        <dbReference type="RuleBase" id="RU004417"/>
    </source>
</evidence>